<dbReference type="RefSeq" id="WP_145073283.1">
    <property type="nucleotide sequence ID" value="NZ_CP036298.1"/>
</dbReference>
<reference evidence="2 3" key="1">
    <citation type="submission" date="2019-02" db="EMBL/GenBank/DDBJ databases">
        <title>Deep-cultivation of Planctomycetes and their phenomic and genomic characterization uncovers novel biology.</title>
        <authorList>
            <person name="Wiegand S."/>
            <person name="Jogler M."/>
            <person name="Boedeker C."/>
            <person name="Pinto D."/>
            <person name="Vollmers J."/>
            <person name="Rivas-Marin E."/>
            <person name="Kohn T."/>
            <person name="Peeters S.H."/>
            <person name="Heuer A."/>
            <person name="Rast P."/>
            <person name="Oberbeckmann S."/>
            <person name="Bunk B."/>
            <person name="Jeske O."/>
            <person name="Meyerdierks A."/>
            <person name="Storesund J.E."/>
            <person name="Kallscheuer N."/>
            <person name="Luecker S."/>
            <person name="Lage O.M."/>
            <person name="Pohl T."/>
            <person name="Merkel B.J."/>
            <person name="Hornburger P."/>
            <person name="Mueller R.-W."/>
            <person name="Bruemmer F."/>
            <person name="Labrenz M."/>
            <person name="Spormann A.M."/>
            <person name="Op den Camp H."/>
            <person name="Overmann J."/>
            <person name="Amann R."/>
            <person name="Jetten M.S.M."/>
            <person name="Mascher T."/>
            <person name="Medema M.H."/>
            <person name="Devos D.P."/>
            <person name="Kaster A.-K."/>
            <person name="Ovreas L."/>
            <person name="Rohde M."/>
            <person name="Galperin M.Y."/>
            <person name="Jogler C."/>
        </authorList>
    </citation>
    <scope>NUCLEOTIDE SEQUENCE [LARGE SCALE GENOMIC DNA]</scope>
    <source>
        <strain evidence="2 3">Q31a</strain>
    </source>
</reference>
<dbReference type="KEGG" id="ahel:Q31a_04460"/>
<keyword evidence="3" id="KW-1185">Reference proteome</keyword>
<evidence type="ECO:0000313" key="2">
    <source>
        <dbReference type="EMBL" id="QDV22163.1"/>
    </source>
</evidence>
<feature type="signal peptide" evidence="1">
    <location>
        <begin position="1"/>
        <end position="26"/>
    </location>
</feature>
<feature type="chain" id="PRO_5022170163" description="DUF4412 domain-containing protein" evidence="1">
    <location>
        <begin position="27"/>
        <end position="258"/>
    </location>
</feature>
<sequence precursor="true">MLGRVTLMVATILSTALLVESTSAQSATANHRGFRVETDVFVAETVEPFQQTVTLFYDGVAYDIPRDQGIITVVDPKRNRMVLLDELKKQRTEVDLAVLAQLMESAKTSAAATDLAPIIADAGRIRTEEERIIVGEAILQYETTLQTPPATEMADEYAACADALKLFNAWRNPRDLPFARLSLNKAVAERHALPKEITLTQKPSTKIRCLLHATWRLSRDDDARISEIGTMLVSYDLVSQHDFFALSPRVAAATAVQK</sequence>
<evidence type="ECO:0000313" key="3">
    <source>
        <dbReference type="Proteomes" id="UP000318017"/>
    </source>
</evidence>
<protein>
    <recommendedName>
        <fullName evidence="4">DUF4412 domain-containing protein</fullName>
    </recommendedName>
</protein>
<accession>A0A518G0N7</accession>
<dbReference type="AlphaFoldDB" id="A0A518G0N7"/>
<dbReference type="Proteomes" id="UP000318017">
    <property type="component" value="Chromosome"/>
</dbReference>
<keyword evidence="1" id="KW-0732">Signal</keyword>
<dbReference type="EMBL" id="CP036298">
    <property type="protein sequence ID" value="QDV22163.1"/>
    <property type="molecule type" value="Genomic_DNA"/>
</dbReference>
<evidence type="ECO:0008006" key="4">
    <source>
        <dbReference type="Google" id="ProtNLM"/>
    </source>
</evidence>
<proteinExistence type="predicted"/>
<dbReference type="OrthoDB" id="249646at2"/>
<evidence type="ECO:0000256" key="1">
    <source>
        <dbReference type="SAM" id="SignalP"/>
    </source>
</evidence>
<organism evidence="2 3">
    <name type="scientific">Aureliella helgolandensis</name>
    <dbReference type="NCBI Taxonomy" id="2527968"/>
    <lineage>
        <taxon>Bacteria</taxon>
        <taxon>Pseudomonadati</taxon>
        <taxon>Planctomycetota</taxon>
        <taxon>Planctomycetia</taxon>
        <taxon>Pirellulales</taxon>
        <taxon>Pirellulaceae</taxon>
        <taxon>Aureliella</taxon>
    </lineage>
</organism>
<gene>
    <name evidence="2" type="ORF">Q31a_04460</name>
</gene>
<name>A0A518G0N7_9BACT</name>